<accession>A0A392T073</accession>
<feature type="non-terminal residue" evidence="2">
    <location>
        <position position="1"/>
    </location>
</feature>
<evidence type="ECO:0000313" key="2">
    <source>
        <dbReference type="EMBL" id="MCI54389.1"/>
    </source>
</evidence>
<protein>
    <submittedName>
        <fullName evidence="2">Uncharacterized protein</fullName>
    </submittedName>
</protein>
<evidence type="ECO:0000313" key="3">
    <source>
        <dbReference type="Proteomes" id="UP000265520"/>
    </source>
</evidence>
<dbReference type="EMBL" id="LXQA010478513">
    <property type="protein sequence ID" value="MCI54389.1"/>
    <property type="molecule type" value="Genomic_DNA"/>
</dbReference>
<keyword evidence="1" id="KW-1133">Transmembrane helix</keyword>
<feature type="transmembrane region" description="Helical" evidence="1">
    <location>
        <begin position="17"/>
        <end position="37"/>
    </location>
</feature>
<proteinExistence type="predicted"/>
<keyword evidence="1" id="KW-0812">Transmembrane</keyword>
<evidence type="ECO:0000256" key="1">
    <source>
        <dbReference type="SAM" id="Phobius"/>
    </source>
</evidence>
<keyword evidence="3" id="KW-1185">Reference proteome</keyword>
<keyword evidence="1" id="KW-0472">Membrane</keyword>
<dbReference type="AlphaFoldDB" id="A0A392T073"/>
<comment type="caution">
    <text evidence="2">The sequence shown here is derived from an EMBL/GenBank/DDBJ whole genome shotgun (WGS) entry which is preliminary data.</text>
</comment>
<reference evidence="2 3" key="1">
    <citation type="journal article" date="2018" name="Front. Plant Sci.">
        <title>Red Clover (Trifolium pratense) and Zigzag Clover (T. medium) - A Picture of Genomic Similarities and Differences.</title>
        <authorList>
            <person name="Dluhosova J."/>
            <person name="Istvanek J."/>
            <person name="Nedelnik J."/>
            <person name="Repkova J."/>
        </authorList>
    </citation>
    <scope>NUCLEOTIDE SEQUENCE [LARGE SCALE GENOMIC DNA]</scope>
    <source>
        <strain evidence="3">cv. 10/8</strain>
        <tissue evidence="2">Leaf</tissue>
    </source>
</reference>
<name>A0A392T073_9FABA</name>
<dbReference type="Proteomes" id="UP000265520">
    <property type="component" value="Unassembled WGS sequence"/>
</dbReference>
<sequence length="45" mass="4723">CRFMCGKRSAGCKGSSFGGIGGGGFGFLGLSGMWFAFPRGRVVWE</sequence>
<organism evidence="2 3">
    <name type="scientific">Trifolium medium</name>
    <dbReference type="NCBI Taxonomy" id="97028"/>
    <lineage>
        <taxon>Eukaryota</taxon>
        <taxon>Viridiplantae</taxon>
        <taxon>Streptophyta</taxon>
        <taxon>Embryophyta</taxon>
        <taxon>Tracheophyta</taxon>
        <taxon>Spermatophyta</taxon>
        <taxon>Magnoliopsida</taxon>
        <taxon>eudicotyledons</taxon>
        <taxon>Gunneridae</taxon>
        <taxon>Pentapetalae</taxon>
        <taxon>rosids</taxon>
        <taxon>fabids</taxon>
        <taxon>Fabales</taxon>
        <taxon>Fabaceae</taxon>
        <taxon>Papilionoideae</taxon>
        <taxon>50 kb inversion clade</taxon>
        <taxon>NPAAA clade</taxon>
        <taxon>Hologalegina</taxon>
        <taxon>IRL clade</taxon>
        <taxon>Trifolieae</taxon>
        <taxon>Trifolium</taxon>
    </lineage>
</organism>